<dbReference type="Proteomes" id="UP001595829">
    <property type="component" value="Unassembled WGS sequence"/>
</dbReference>
<evidence type="ECO:0000313" key="3">
    <source>
        <dbReference type="EMBL" id="MFC5024352.1"/>
    </source>
</evidence>
<dbReference type="SUPFAM" id="SSF48576">
    <property type="entry name" value="Terpenoid synthases"/>
    <property type="match status" value="1"/>
</dbReference>
<comment type="similarity">
    <text evidence="2">Belongs to the terpene synthase family.</text>
</comment>
<dbReference type="RefSeq" id="WP_345686512.1">
    <property type="nucleotide sequence ID" value="NZ_BAABIT010000001.1"/>
</dbReference>
<dbReference type="SFLD" id="SFLDS00005">
    <property type="entry name" value="Isoprenoid_Synthase_Type_I"/>
    <property type="match status" value="1"/>
</dbReference>
<comment type="caution">
    <text evidence="3">The sequence shown here is derived from an EMBL/GenBank/DDBJ whole genome shotgun (WGS) entry which is preliminary data.</text>
</comment>
<organism evidence="3 4">
    <name type="scientific">Streptomyces coeruleoprunus</name>
    <dbReference type="NCBI Taxonomy" id="285563"/>
    <lineage>
        <taxon>Bacteria</taxon>
        <taxon>Bacillati</taxon>
        <taxon>Actinomycetota</taxon>
        <taxon>Actinomycetes</taxon>
        <taxon>Kitasatosporales</taxon>
        <taxon>Streptomycetaceae</taxon>
        <taxon>Streptomyces</taxon>
    </lineage>
</organism>
<name>A0ABV9XLD5_9ACTN</name>
<dbReference type="PANTHER" id="PTHR35201:SF4">
    <property type="entry name" value="BETA-PINACENE SYNTHASE-RELATED"/>
    <property type="match status" value="1"/>
</dbReference>
<proteinExistence type="inferred from homology"/>
<dbReference type="InterPro" id="IPR034686">
    <property type="entry name" value="Terpene_cyclase-like_2"/>
</dbReference>
<dbReference type="EMBL" id="JBHSJD010000014">
    <property type="protein sequence ID" value="MFC5024352.1"/>
    <property type="molecule type" value="Genomic_DNA"/>
</dbReference>
<evidence type="ECO:0000256" key="1">
    <source>
        <dbReference type="ARBA" id="ARBA00023239"/>
    </source>
</evidence>
<evidence type="ECO:0000256" key="2">
    <source>
        <dbReference type="RuleBase" id="RU366034"/>
    </source>
</evidence>
<reference evidence="4" key="1">
    <citation type="journal article" date="2019" name="Int. J. Syst. Evol. Microbiol.">
        <title>The Global Catalogue of Microorganisms (GCM) 10K type strain sequencing project: providing services to taxonomists for standard genome sequencing and annotation.</title>
        <authorList>
            <consortium name="The Broad Institute Genomics Platform"/>
            <consortium name="The Broad Institute Genome Sequencing Center for Infectious Disease"/>
            <person name="Wu L."/>
            <person name="Ma J."/>
        </authorList>
    </citation>
    <scope>NUCLEOTIDE SEQUENCE [LARGE SCALE GENOMIC DNA]</scope>
    <source>
        <strain evidence="4">CGMCC 4.1648</strain>
    </source>
</reference>
<evidence type="ECO:0000313" key="4">
    <source>
        <dbReference type="Proteomes" id="UP001595829"/>
    </source>
</evidence>
<comment type="cofactor">
    <cofactor evidence="2">
        <name>Mg(2+)</name>
        <dbReference type="ChEBI" id="CHEBI:18420"/>
    </cofactor>
</comment>
<sequence>MAILETFTVPHFHLPFRNSKHPEGRRANQEATEWALRHGLIHEAAEDFAGIGFGHLSARVEHAASYEDVLLLSQWMAWSFVLDDQHDHLIRSGDVAAWLPVTRAIDTYLTDGDAGAALRSCDNPLVAGFIDLCDRILDGMTEPLRARYRLHVPAMLRSLDQEAVNRRAPGQPAVDDYVLMRRHSSQLLPMMDMVEAAHGIALPPRVHQDPAFRELMWSAIDVVSWGNDIFSLRKEYSCGDNNNLASLLAWWHGWPLERAVADVEERIHERVEDFLALSRDLPRILDALDVKDPVERADAERCVRGYEDWMTGADMWQRYECTRYDDERFVAGLESAYTRPDLVSAA</sequence>
<dbReference type="Pfam" id="PF19086">
    <property type="entry name" value="Terpene_syn_C_2"/>
    <property type="match status" value="1"/>
</dbReference>
<dbReference type="Gene3D" id="1.10.600.10">
    <property type="entry name" value="Farnesyl Diphosphate Synthase"/>
    <property type="match status" value="1"/>
</dbReference>
<dbReference type="GO" id="GO:0016829">
    <property type="term" value="F:lyase activity"/>
    <property type="evidence" value="ECO:0007669"/>
    <property type="project" value="UniProtKB-KW"/>
</dbReference>
<keyword evidence="2" id="KW-0460">Magnesium</keyword>
<keyword evidence="2" id="KW-0479">Metal-binding</keyword>
<keyword evidence="1 2" id="KW-0456">Lyase</keyword>
<gene>
    <name evidence="3" type="ORF">ACFPM3_19685</name>
</gene>
<protein>
    <recommendedName>
        <fullName evidence="2">Terpene synthase</fullName>
        <ecNumber evidence="2">4.2.3.-</ecNumber>
    </recommendedName>
</protein>
<dbReference type="InterPro" id="IPR008949">
    <property type="entry name" value="Isoprenoid_synthase_dom_sf"/>
</dbReference>
<accession>A0ABV9XLD5</accession>
<dbReference type="SFLD" id="SFLDG01020">
    <property type="entry name" value="Terpene_Cyclase_Like_2"/>
    <property type="match status" value="1"/>
</dbReference>
<dbReference type="PANTHER" id="PTHR35201">
    <property type="entry name" value="TERPENE SYNTHASE"/>
    <property type="match status" value="1"/>
</dbReference>
<dbReference type="EC" id="4.2.3.-" evidence="2"/>
<keyword evidence="4" id="KW-1185">Reference proteome</keyword>